<evidence type="ECO:0000256" key="2">
    <source>
        <dbReference type="ARBA" id="ARBA00022473"/>
    </source>
</evidence>
<keyword evidence="5 9" id="KW-0371">Homeobox</keyword>
<evidence type="ECO:0000256" key="1">
    <source>
        <dbReference type="ARBA" id="ARBA00004123"/>
    </source>
</evidence>
<reference evidence="13 14" key="1">
    <citation type="journal article" date="2022" name="Nat. Ecol. Evol.">
        <title>A masculinizing supergene underlies an exaggerated male reproductive morph in a spider.</title>
        <authorList>
            <person name="Hendrickx F."/>
            <person name="De Corte Z."/>
            <person name="Sonet G."/>
            <person name="Van Belleghem S.M."/>
            <person name="Kostlbacher S."/>
            <person name="Vangestel C."/>
        </authorList>
    </citation>
    <scope>NUCLEOTIDE SEQUENCE [LARGE SCALE GENOMIC DNA]</scope>
    <source>
        <strain evidence="13">W744_W776</strain>
    </source>
</reference>
<gene>
    <name evidence="13" type="ORF">JTE90_001419</name>
</gene>
<sequence>MHTNSLDKATPTSSNADKFWMQSKFPFLSNTDALVQPLTQKFEPYSNIFDTHNFTDFIDFMDLDGSSTTSDDWLCNDISLETSSDSFLEDCCSLDLSSPETKECNQKFEDIPTTDGTSSSEGLCYVCPDYQQKNENVRDTTPNFQGSTGDNELGKTSLDGFKNFSNSKCFGNQVNFGVSTLWTAKHFEKYFSSLCLPANAKIPHQSTTTPSQKQQRVVPESTSIDGLQESGTNVENNELDYTGGVMECDALGFDALTNHHTTRDLSSELLKLQKQINGTTELLLADDELNRALAERSFLSDSGNEDESGKPRKERTAFSKQQVQELEEEFAQHNYLTRLRRYEIAVALNLTERQVKVWFQNRRMKWKRTKGVHMRTKEKFIKEIIDTPK</sequence>
<dbReference type="GO" id="GO:0000978">
    <property type="term" value="F:RNA polymerase II cis-regulatory region sequence-specific DNA binding"/>
    <property type="evidence" value="ECO:0007669"/>
    <property type="project" value="TreeGrafter"/>
</dbReference>
<dbReference type="GO" id="GO:0045944">
    <property type="term" value="P:positive regulation of transcription by RNA polymerase II"/>
    <property type="evidence" value="ECO:0007669"/>
    <property type="project" value="InterPro"/>
</dbReference>
<comment type="subcellular location">
    <subcellularLocation>
        <location evidence="1 9 10">Nucleus</location>
    </subcellularLocation>
</comment>
<feature type="DNA-binding region" description="Homeobox" evidence="9">
    <location>
        <begin position="311"/>
        <end position="370"/>
    </location>
</feature>
<comment type="caution">
    <text evidence="13">The sequence shown here is derived from an EMBL/GenBank/DDBJ whole genome shotgun (WGS) entry which is preliminary data.</text>
</comment>
<name>A0AAV6VHH3_9ARAC</name>
<keyword evidence="2" id="KW-0217">Developmental protein</keyword>
<dbReference type="InterPro" id="IPR020479">
    <property type="entry name" value="HD_metazoa"/>
</dbReference>
<feature type="compositionally biased region" description="Polar residues" evidence="11">
    <location>
        <begin position="204"/>
        <end position="236"/>
    </location>
</feature>
<dbReference type="PANTHER" id="PTHR24328">
    <property type="entry name" value="HOMEOBOX PROTEIN MOX"/>
    <property type="match status" value="1"/>
</dbReference>
<dbReference type="PRINTS" id="PR00024">
    <property type="entry name" value="HOMEOBOX"/>
</dbReference>
<evidence type="ECO:0000256" key="6">
    <source>
        <dbReference type="ARBA" id="ARBA00023159"/>
    </source>
</evidence>
<evidence type="ECO:0000256" key="9">
    <source>
        <dbReference type="PROSITE-ProRule" id="PRU00108"/>
    </source>
</evidence>
<keyword evidence="3" id="KW-0805">Transcription regulation</keyword>
<dbReference type="CDD" id="cd00086">
    <property type="entry name" value="homeodomain"/>
    <property type="match status" value="1"/>
</dbReference>
<keyword evidence="8 9" id="KW-0539">Nucleus</keyword>
<dbReference type="PROSITE" id="PS00027">
    <property type="entry name" value="HOMEOBOX_1"/>
    <property type="match status" value="1"/>
</dbReference>
<dbReference type="Gene3D" id="1.10.10.60">
    <property type="entry name" value="Homeodomain-like"/>
    <property type="match status" value="1"/>
</dbReference>
<dbReference type="GO" id="GO:0000981">
    <property type="term" value="F:DNA-binding transcription factor activity, RNA polymerase II-specific"/>
    <property type="evidence" value="ECO:0007669"/>
    <property type="project" value="InterPro"/>
</dbReference>
<evidence type="ECO:0000256" key="11">
    <source>
        <dbReference type="SAM" id="MobiDB-lite"/>
    </source>
</evidence>
<proteinExistence type="predicted"/>
<keyword evidence="6" id="KW-0010">Activator</keyword>
<dbReference type="SMART" id="SM00389">
    <property type="entry name" value="HOX"/>
    <property type="match status" value="1"/>
</dbReference>
<evidence type="ECO:0000313" key="14">
    <source>
        <dbReference type="Proteomes" id="UP000827092"/>
    </source>
</evidence>
<evidence type="ECO:0000313" key="13">
    <source>
        <dbReference type="EMBL" id="KAG8195407.1"/>
    </source>
</evidence>
<keyword evidence="14" id="KW-1185">Reference proteome</keyword>
<evidence type="ECO:0000256" key="5">
    <source>
        <dbReference type="ARBA" id="ARBA00023155"/>
    </source>
</evidence>
<keyword evidence="7" id="KW-0804">Transcription</keyword>
<dbReference type="AlphaFoldDB" id="A0AAV6VHH3"/>
<accession>A0AAV6VHH3</accession>
<dbReference type="InterPro" id="IPR042634">
    <property type="entry name" value="MOX-1/MOX-2"/>
</dbReference>
<feature type="region of interest" description="Disordered" evidence="11">
    <location>
        <begin position="203"/>
        <end position="237"/>
    </location>
</feature>
<evidence type="ECO:0000256" key="10">
    <source>
        <dbReference type="RuleBase" id="RU000682"/>
    </source>
</evidence>
<dbReference type="Pfam" id="PF00046">
    <property type="entry name" value="Homeodomain"/>
    <property type="match status" value="1"/>
</dbReference>
<evidence type="ECO:0000259" key="12">
    <source>
        <dbReference type="PROSITE" id="PS50071"/>
    </source>
</evidence>
<evidence type="ECO:0000256" key="3">
    <source>
        <dbReference type="ARBA" id="ARBA00023015"/>
    </source>
</evidence>
<dbReference type="PANTHER" id="PTHR24328:SF7">
    <property type="entry name" value="BUTTONLESS"/>
    <property type="match status" value="1"/>
</dbReference>
<dbReference type="SUPFAM" id="SSF46689">
    <property type="entry name" value="Homeodomain-like"/>
    <property type="match status" value="1"/>
</dbReference>
<keyword evidence="4 9" id="KW-0238">DNA-binding</keyword>
<dbReference type="InterPro" id="IPR017970">
    <property type="entry name" value="Homeobox_CS"/>
</dbReference>
<evidence type="ECO:0000256" key="7">
    <source>
        <dbReference type="ARBA" id="ARBA00023163"/>
    </source>
</evidence>
<evidence type="ECO:0000256" key="4">
    <source>
        <dbReference type="ARBA" id="ARBA00023125"/>
    </source>
</evidence>
<protein>
    <recommendedName>
        <fullName evidence="12">Homeobox domain-containing protein</fullName>
    </recommendedName>
</protein>
<dbReference type="Proteomes" id="UP000827092">
    <property type="component" value="Unassembled WGS sequence"/>
</dbReference>
<evidence type="ECO:0000256" key="8">
    <source>
        <dbReference type="ARBA" id="ARBA00023242"/>
    </source>
</evidence>
<dbReference type="GO" id="GO:0005634">
    <property type="term" value="C:nucleus"/>
    <property type="evidence" value="ECO:0007669"/>
    <property type="project" value="UniProtKB-SubCell"/>
</dbReference>
<dbReference type="InterPro" id="IPR009057">
    <property type="entry name" value="Homeodomain-like_sf"/>
</dbReference>
<organism evidence="13 14">
    <name type="scientific">Oedothorax gibbosus</name>
    <dbReference type="NCBI Taxonomy" id="931172"/>
    <lineage>
        <taxon>Eukaryota</taxon>
        <taxon>Metazoa</taxon>
        <taxon>Ecdysozoa</taxon>
        <taxon>Arthropoda</taxon>
        <taxon>Chelicerata</taxon>
        <taxon>Arachnida</taxon>
        <taxon>Araneae</taxon>
        <taxon>Araneomorphae</taxon>
        <taxon>Entelegynae</taxon>
        <taxon>Araneoidea</taxon>
        <taxon>Linyphiidae</taxon>
        <taxon>Erigoninae</taxon>
        <taxon>Oedothorax</taxon>
    </lineage>
</organism>
<dbReference type="EMBL" id="JAFNEN010000089">
    <property type="protein sequence ID" value="KAG8195407.1"/>
    <property type="molecule type" value="Genomic_DNA"/>
</dbReference>
<feature type="domain" description="Homeobox" evidence="12">
    <location>
        <begin position="309"/>
        <end position="369"/>
    </location>
</feature>
<dbReference type="PROSITE" id="PS50071">
    <property type="entry name" value="HOMEOBOX_2"/>
    <property type="match status" value="1"/>
</dbReference>
<dbReference type="InterPro" id="IPR001356">
    <property type="entry name" value="HD"/>
</dbReference>